<dbReference type="Pfam" id="PF06037">
    <property type="entry name" value="DUF922"/>
    <property type="match status" value="1"/>
</dbReference>
<sequence>MKKLIIVALLLITLPFSFGFKEGFNDPVRLDWETYFKGPADTQSPFFALTAMTWKYSYESTVYRNRVAIKLKNEVSIDKKRSWVKWDKIKNPQVSADLLHHEQGHVNIQYILLSEAERVLKNRNYSVRNYKAEISKLANEISDYFDTMQRNYDAETEHGSNHKMQARWDKIIQDKAEESRAATAADLQ</sequence>
<dbReference type="InterPro" id="IPR010321">
    <property type="entry name" value="DUF922"/>
</dbReference>
<proteinExistence type="predicted"/>
<dbReference type="RefSeq" id="WP_196099260.1">
    <property type="nucleotide sequence ID" value="NZ_CP064939.1"/>
</dbReference>
<dbReference type="Proteomes" id="UP000594759">
    <property type="component" value="Chromosome"/>
</dbReference>
<reference evidence="1 2" key="1">
    <citation type="submission" date="2020-11" db="EMBL/GenBank/DDBJ databases">
        <title>Pedobacter endophytica, an endophytic bacteria isolated form Carex pumila.</title>
        <authorList>
            <person name="Peng Y."/>
            <person name="Jiang L."/>
            <person name="Lee J."/>
        </authorList>
    </citation>
    <scope>NUCLEOTIDE SEQUENCE [LARGE SCALE GENOMIC DNA]</scope>
    <source>
        <strain evidence="1 2">JBR3-12</strain>
    </source>
</reference>
<gene>
    <name evidence="1" type="ORF">IZT61_00490</name>
</gene>
<dbReference type="EMBL" id="CP064939">
    <property type="protein sequence ID" value="QPH39797.1"/>
    <property type="molecule type" value="Genomic_DNA"/>
</dbReference>
<evidence type="ECO:0000313" key="1">
    <source>
        <dbReference type="EMBL" id="QPH39797.1"/>
    </source>
</evidence>
<evidence type="ECO:0000313" key="2">
    <source>
        <dbReference type="Proteomes" id="UP000594759"/>
    </source>
</evidence>
<protein>
    <submittedName>
        <fullName evidence="1">DUF922 domain-containing protein</fullName>
    </submittedName>
</protein>
<accession>A0A7S9KZM0</accession>
<name>A0A7S9KZM0_9SPHI</name>
<keyword evidence="2" id="KW-1185">Reference proteome</keyword>
<organism evidence="1 2">
    <name type="scientific">Pedobacter endophyticus</name>
    <dbReference type="NCBI Taxonomy" id="2789740"/>
    <lineage>
        <taxon>Bacteria</taxon>
        <taxon>Pseudomonadati</taxon>
        <taxon>Bacteroidota</taxon>
        <taxon>Sphingobacteriia</taxon>
        <taxon>Sphingobacteriales</taxon>
        <taxon>Sphingobacteriaceae</taxon>
        <taxon>Pedobacter</taxon>
    </lineage>
</organism>
<dbReference type="AlphaFoldDB" id="A0A7S9KZM0"/>
<dbReference type="KEGG" id="pex:IZT61_00490"/>